<dbReference type="GO" id="GO:0016874">
    <property type="term" value="F:ligase activity"/>
    <property type="evidence" value="ECO:0007669"/>
    <property type="project" value="UniProtKB-KW"/>
</dbReference>
<dbReference type="InterPro" id="IPR016185">
    <property type="entry name" value="PreATP-grasp_dom_sf"/>
</dbReference>
<evidence type="ECO:0000256" key="2">
    <source>
        <dbReference type="ARBA" id="ARBA00022741"/>
    </source>
</evidence>
<dbReference type="PROSITE" id="PS50979">
    <property type="entry name" value="BC"/>
    <property type="match status" value="1"/>
</dbReference>
<dbReference type="Pfam" id="PF00289">
    <property type="entry name" value="Biotin_carb_N"/>
    <property type="match status" value="1"/>
</dbReference>
<protein>
    <submittedName>
        <fullName evidence="6">Acetyl-/propionyl-coenzyme A carboxylase alpha chain</fullName>
    </submittedName>
</protein>
<dbReference type="EMBL" id="UGSO01000002">
    <property type="protein sequence ID" value="SUE06417.1"/>
    <property type="molecule type" value="Genomic_DNA"/>
</dbReference>
<sequence length="115" mass="12060">MFDTLLIANRGAIACRILRTLRAMQVKGVAVYSEADLSSLHIREADVALSLGEGPAAQTYLVTEKIIAAAQQSGAKAIHPGYGFLSENAAFAEACEAAGLIFVGPHTAAVADFWP</sequence>
<keyword evidence="2" id="KW-0547">Nucleotide-binding</keyword>
<gene>
    <name evidence="6" type="primary">accA1_4</name>
    <name evidence="6" type="ORF">NCTC9381_05373</name>
</gene>
<evidence type="ECO:0000313" key="7">
    <source>
        <dbReference type="Proteomes" id="UP000254640"/>
    </source>
</evidence>
<dbReference type="SUPFAM" id="SSF52440">
    <property type="entry name" value="PreATP-grasp domain"/>
    <property type="match status" value="1"/>
</dbReference>
<dbReference type="Proteomes" id="UP000254640">
    <property type="component" value="Unassembled WGS sequence"/>
</dbReference>
<evidence type="ECO:0000313" key="6">
    <source>
        <dbReference type="EMBL" id="SUE06417.1"/>
    </source>
</evidence>
<evidence type="ECO:0000259" key="5">
    <source>
        <dbReference type="PROSITE" id="PS50979"/>
    </source>
</evidence>
<keyword evidence="1" id="KW-0436">Ligase</keyword>
<reference evidence="6 7" key="1">
    <citation type="submission" date="2018-06" db="EMBL/GenBank/DDBJ databases">
        <authorList>
            <consortium name="Pathogen Informatics"/>
            <person name="Doyle S."/>
        </authorList>
    </citation>
    <scope>NUCLEOTIDE SEQUENCE [LARGE SCALE GENOMIC DNA]</scope>
    <source>
        <strain evidence="6 7">NCTC9381</strain>
    </source>
</reference>
<dbReference type="InterPro" id="IPR050856">
    <property type="entry name" value="Biotin_carboxylase_complex"/>
</dbReference>
<keyword evidence="3" id="KW-0067">ATP-binding</keyword>
<dbReference type="AlphaFoldDB" id="A0A379LQT4"/>
<dbReference type="GO" id="GO:0005524">
    <property type="term" value="F:ATP binding"/>
    <property type="evidence" value="ECO:0007669"/>
    <property type="project" value="UniProtKB-KW"/>
</dbReference>
<evidence type="ECO:0000256" key="3">
    <source>
        <dbReference type="ARBA" id="ARBA00022840"/>
    </source>
</evidence>
<proteinExistence type="predicted"/>
<dbReference type="InterPro" id="IPR011764">
    <property type="entry name" value="Biotin_carboxylation_dom"/>
</dbReference>
<dbReference type="InterPro" id="IPR005481">
    <property type="entry name" value="BC-like_N"/>
</dbReference>
<dbReference type="PANTHER" id="PTHR18866:SF128">
    <property type="entry name" value="UREA AMIDOLYASE"/>
    <property type="match status" value="1"/>
</dbReference>
<accession>A0A379LQT4</accession>
<dbReference type="PANTHER" id="PTHR18866">
    <property type="entry name" value="CARBOXYLASE:PYRUVATE/ACETYL-COA/PROPIONYL-COA CARBOXYLASE"/>
    <property type="match status" value="1"/>
</dbReference>
<feature type="domain" description="Biotin carboxylation" evidence="5">
    <location>
        <begin position="1"/>
        <end position="115"/>
    </location>
</feature>
<evidence type="ECO:0000256" key="1">
    <source>
        <dbReference type="ARBA" id="ARBA00022598"/>
    </source>
</evidence>
<keyword evidence="4" id="KW-0092">Biotin</keyword>
<name>A0A379LQT4_ENTAG</name>
<evidence type="ECO:0000256" key="4">
    <source>
        <dbReference type="ARBA" id="ARBA00023267"/>
    </source>
</evidence>
<keyword evidence="7" id="KW-1185">Reference proteome</keyword>
<organism evidence="6 7">
    <name type="scientific">Enterobacter agglomerans</name>
    <name type="common">Erwinia herbicola</name>
    <name type="synonym">Pantoea agglomerans</name>
    <dbReference type="NCBI Taxonomy" id="549"/>
    <lineage>
        <taxon>Bacteria</taxon>
        <taxon>Pseudomonadati</taxon>
        <taxon>Pseudomonadota</taxon>
        <taxon>Gammaproteobacteria</taxon>
        <taxon>Enterobacterales</taxon>
        <taxon>Erwiniaceae</taxon>
        <taxon>Pantoea</taxon>
        <taxon>Pantoea agglomerans group</taxon>
    </lineage>
</organism>
<dbReference type="Gene3D" id="3.40.50.20">
    <property type="match status" value="1"/>
</dbReference>